<feature type="compositionally biased region" description="Polar residues" evidence="1">
    <location>
        <begin position="1139"/>
        <end position="1151"/>
    </location>
</feature>
<evidence type="ECO:0000259" key="2">
    <source>
        <dbReference type="SMART" id="SM00360"/>
    </source>
</evidence>
<feature type="compositionally biased region" description="Basic residues" evidence="1">
    <location>
        <begin position="640"/>
        <end position="650"/>
    </location>
</feature>
<evidence type="ECO:0000313" key="3">
    <source>
        <dbReference type="EMBL" id="KAJ3042513.1"/>
    </source>
</evidence>
<feature type="compositionally biased region" description="Low complexity" evidence="1">
    <location>
        <begin position="820"/>
        <end position="830"/>
    </location>
</feature>
<proteinExistence type="predicted"/>
<gene>
    <name evidence="3" type="ORF">HK097_001999</name>
</gene>
<dbReference type="Gene3D" id="3.30.70.330">
    <property type="match status" value="1"/>
</dbReference>
<evidence type="ECO:0000256" key="1">
    <source>
        <dbReference type="SAM" id="MobiDB-lite"/>
    </source>
</evidence>
<organism evidence="3 4">
    <name type="scientific">Rhizophlyctis rosea</name>
    <dbReference type="NCBI Taxonomy" id="64517"/>
    <lineage>
        <taxon>Eukaryota</taxon>
        <taxon>Fungi</taxon>
        <taxon>Fungi incertae sedis</taxon>
        <taxon>Chytridiomycota</taxon>
        <taxon>Chytridiomycota incertae sedis</taxon>
        <taxon>Chytridiomycetes</taxon>
        <taxon>Rhizophlyctidales</taxon>
        <taxon>Rhizophlyctidaceae</taxon>
        <taxon>Rhizophlyctis</taxon>
    </lineage>
</organism>
<feature type="region of interest" description="Disordered" evidence="1">
    <location>
        <begin position="1121"/>
        <end position="1153"/>
    </location>
</feature>
<dbReference type="Pfam" id="PF00076">
    <property type="entry name" value="RRM_1"/>
    <property type="match status" value="1"/>
</dbReference>
<feature type="compositionally biased region" description="Basic residues" evidence="1">
    <location>
        <begin position="247"/>
        <end position="257"/>
    </location>
</feature>
<protein>
    <recommendedName>
        <fullName evidence="2">RRM domain-containing protein</fullName>
    </recommendedName>
</protein>
<feature type="region of interest" description="Disordered" evidence="1">
    <location>
        <begin position="1282"/>
        <end position="1301"/>
    </location>
</feature>
<feature type="compositionally biased region" description="Polar residues" evidence="1">
    <location>
        <begin position="315"/>
        <end position="324"/>
    </location>
</feature>
<feature type="compositionally biased region" description="Basic residues" evidence="1">
    <location>
        <begin position="1321"/>
        <end position="1330"/>
    </location>
</feature>
<evidence type="ECO:0000313" key="4">
    <source>
        <dbReference type="Proteomes" id="UP001212841"/>
    </source>
</evidence>
<feature type="compositionally biased region" description="Low complexity" evidence="1">
    <location>
        <begin position="770"/>
        <end position="804"/>
    </location>
</feature>
<dbReference type="SMART" id="SM00360">
    <property type="entry name" value="RRM"/>
    <property type="match status" value="1"/>
</dbReference>
<dbReference type="InterPro" id="IPR035979">
    <property type="entry name" value="RBD_domain_sf"/>
</dbReference>
<dbReference type="GO" id="GO:0003723">
    <property type="term" value="F:RNA binding"/>
    <property type="evidence" value="ECO:0007669"/>
    <property type="project" value="InterPro"/>
</dbReference>
<dbReference type="InterPro" id="IPR012677">
    <property type="entry name" value="Nucleotide-bd_a/b_plait_sf"/>
</dbReference>
<dbReference type="Proteomes" id="UP001212841">
    <property type="component" value="Unassembled WGS sequence"/>
</dbReference>
<dbReference type="CDD" id="cd00590">
    <property type="entry name" value="RRM_SF"/>
    <property type="match status" value="1"/>
</dbReference>
<comment type="caution">
    <text evidence="3">The sequence shown here is derived from an EMBL/GenBank/DDBJ whole genome shotgun (WGS) entry which is preliminary data.</text>
</comment>
<feature type="domain" description="RRM" evidence="2">
    <location>
        <begin position="51"/>
        <end position="122"/>
    </location>
</feature>
<feature type="region of interest" description="Disordered" evidence="1">
    <location>
        <begin position="155"/>
        <end position="206"/>
    </location>
</feature>
<dbReference type="EMBL" id="JADGJD010001413">
    <property type="protein sequence ID" value="KAJ3042513.1"/>
    <property type="molecule type" value="Genomic_DNA"/>
</dbReference>
<reference evidence="3" key="1">
    <citation type="submission" date="2020-05" db="EMBL/GenBank/DDBJ databases">
        <title>Phylogenomic resolution of chytrid fungi.</title>
        <authorList>
            <person name="Stajich J.E."/>
            <person name="Amses K."/>
            <person name="Simmons R."/>
            <person name="Seto K."/>
            <person name="Myers J."/>
            <person name="Bonds A."/>
            <person name="Quandt C.A."/>
            <person name="Barry K."/>
            <person name="Liu P."/>
            <person name="Grigoriev I."/>
            <person name="Longcore J.E."/>
            <person name="James T.Y."/>
        </authorList>
    </citation>
    <scope>NUCLEOTIDE SEQUENCE</scope>
    <source>
        <strain evidence="3">JEL0318</strain>
    </source>
</reference>
<feature type="compositionally biased region" description="Basic and acidic residues" evidence="1">
    <location>
        <begin position="560"/>
        <end position="573"/>
    </location>
</feature>
<feature type="compositionally biased region" description="Basic and acidic residues" evidence="1">
    <location>
        <begin position="1331"/>
        <end position="1342"/>
    </location>
</feature>
<feature type="compositionally biased region" description="Polar residues" evidence="1">
    <location>
        <begin position="194"/>
        <end position="204"/>
    </location>
</feature>
<dbReference type="InterPro" id="IPR000504">
    <property type="entry name" value="RRM_dom"/>
</dbReference>
<sequence length="1354" mass="144448">MFDYIPVKTFLFNVLLTVAAVTLVRRWAGVSGGLSAGFQQIGLTKSAPKYVLHVTNIPKSLNVDDIAKLVLPFGSIVELVIANGEESSLRSAFVVFGDIQSYRHAARHLDRKWVKGTFTRLYASIVDTTIESVPRKMYIDAVTAAYYDAVDKELDSPRTEWPPSRDVRPDRDPHQQPERPRPPSPSPPPASSAAIDNNGSSLSSHAVIGDVGSASEVNFATTSSASTSAAQPEQMPNAIPLSPPWKTQRRRRNKRFQPHPSVAVNMGIPTVTASHTVSASVELTHAPPTEVDQRPQNQPTHSPAASEPVLPSIEPSRTSSTRNQRPFVKPLPVFGSPRDHVEGSPLNNEDTDVGVPGGIETALQGPSNSDIAAETDGSMPPDSHIPHGPIPTAETQRTGVGSHERTTATSSVNAEPDAAVQFSIEAIRIGNRFQPTGTMLLPADLVTNRVIVHPNEAADRATMDVHVPELDAVARNEEIARQVEMVAATATEEATREVDTPALIVVAQNNDQQLNAVEIAHGVDYHAANIPESAQGVVEQTIYANELDLPADRAPTAQDAAEHVVVRPAETRRRNNRNRRRRNNGSSGVVDQPVLVNRNGIALRPFAVAPYYQAPAMPPEAVQAAVLATIVKLEKEKRARSASRNARRRSHDPVIGADVGGASTQHQIGNEVVATEVPLPVLVPSAVNEVLESTAETTSVVAGEPVPEVTQPVVETHDGEFENHGMPEPIVEIPGCGTESNVVVTEPILESPAGGFEAASAGHDGLGLGTESVVETSTATTTIDQPPEVAPTTESEAPPTSSSTHQPEISVRQPANSVSTTQQPTATTPQNVSQPSPAATVAGAESSAPSVTAKEQKEKDEALVEAETEGVEAPAVMPEPIQPGAAAPEPATEEPAPAHASVEIKASSQEVVSAAEEFQDEFSWRSAGRKRSATDCPTHENVHVYPRKRSASNSLVPLIRQILDEMDVFADSLGAVPEEKEKVEGVFVDDLDGVKEEEVLEEVGAEPVAAVSQPIRLLSRRRSVTEPIRHEENFDVCPRRRVESISIEPCCLVDADFEAFIDSCTSTLEVAPGVGRYALVAGVVGTRNIMEDYANESDGIDDNEILTEGKIMAGEGLHQHNEDRFDGQTAPARDYSEAEPTTSSYDSTSPNHEVHAHTPVVERVLSHLPDHKVHAHSIVGERVVPQSHLHQIFDVVPQTGRVENVRDEQQVGRVVVSVQQAPDISEASLRSANVDGLGVGTDHVVTAVVAPRMGKVPLSDTPSSPLNPNAKIFTPAPVSAAPVGQLAPARPGPSSGGKVWREWEHPRPTIWDCVQAAPNGKKGKKGGKGGKGKEVRREDGREGGAGGSAAPAAQ</sequence>
<feature type="compositionally biased region" description="Low complexity" evidence="1">
    <location>
        <begin position="883"/>
        <end position="900"/>
    </location>
</feature>
<feature type="compositionally biased region" description="Polar residues" evidence="1">
    <location>
        <begin position="294"/>
        <end position="303"/>
    </location>
</feature>
<feature type="compositionally biased region" description="Basic residues" evidence="1">
    <location>
        <begin position="574"/>
        <end position="583"/>
    </location>
</feature>
<feature type="region of interest" description="Disordered" evidence="1">
    <location>
        <begin position="754"/>
        <end position="902"/>
    </location>
</feature>
<feature type="region of interest" description="Disordered" evidence="1">
    <location>
        <begin position="556"/>
        <end position="591"/>
    </location>
</feature>
<feature type="region of interest" description="Disordered" evidence="1">
    <location>
        <begin position="223"/>
        <end position="267"/>
    </location>
</feature>
<dbReference type="SUPFAM" id="SSF54928">
    <property type="entry name" value="RNA-binding domain, RBD"/>
    <property type="match status" value="1"/>
</dbReference>
<keyword evidence="4" id="KW-1185">Reference proteome</keyword>
<feature type="region of interest" description="Disordered" evidence="1">
    <location>
        <begin position="1309"/>
        <end position="1354"/>
    </location>
</feature>
<feature type="region of interest" description="Disordered" evidence="1">
    <location>
        <begin position="638"/>
        <end position="662"/>
    </location>
</feature>
<accession>A0AAD5S3Z5</accession>
<name>A0AAD5S3Z5_9FUNG</name>
<feature type="region of interest" description="Disordered" evidence="1">
    <location>
        <begin position="289"/>
        <end position="413"/>
    </location>
</feature>
<feature type="compositionally biased region" description="Basic and acidic residues" evidence="1">
    <location>
        <begin position="155"/>
        <end position="181"/>
    </location>
</feature>